<dbReference type="PANTHER" id="PTHR45286">
    <property type="entry name" value="CHAPERONE DNAJ-DOMAIN SUPERFAMILY PROTEIN"/>
    <property type="match status" value="1"/>
</dbReference>
<accession>Q9SZU8</accession>
<protein>
    <submittedName>
        <fullName evidence="3">Uncharacterized protein AT4g37480</fullName>
    </submittedName>
    <submittedName>
        <fullName evidence="2">Uncharacterized protein F6G17.130</fullName>
    </submittedName>
</protein>
<evidence type="ECO:0000259" key="1">
    <source>
        <dbReference type="PROSITE" id="PS50076"/>
    </source>
</evidence>
<name>Q9SZU8_ARATH</name>
<dbReference type="SMART" id="SM00271">
    <property type="entry name" value="DnaJ"/>
    <property type="match status" value="1"/>
</dbReference>
<feature type="domain" description="J" evidence="1">
    <location>
        <begin position="56"/>
        <end position="123"/>
    </location>
</feature>
<evidence type="ECO:0000313" key="3">
    <source>
        <dbReference type="EMBL" id="CAB80413.1"/>
    </source>
</evidence>
<evidence type="ECO:0000313" key="2">
    <source>
        <dbReference type="EMBL" id="CAB38215.1"/>
    </source>
</evidence>
<dbReference type="InterPro" id="IPR001623">
    <property type="entry name" value="DnaJ_domain"/>
</dbReference>
<dbReference type="EMBL" id="AL035601">
    <property type="protein sequence ID" value="CAB38215.1"/>
    <property type="molecule type" value="Genomic_DNA"/>
</dbReference>
<sequence>MTILAGLIRRRFSRLVPVQLNYGFEPSRILFNPSQGRTRLLSGEAESNRNEFPVENAYDILNVSETSSIAEIKASFRRLAKETHPDLIESKKDPSNSRRFVQILAAYEILSDSEKRAHYDRYLLSRRMVMKKHSGQGYMIHRYKTGLTLSQEMEVVEWLKWYREAIHDIVLEKRVANGTGYLDELEEDFYSAIRAAYFGPDVESVELLPDCFEAEERSVYDTREVLHLVSGRDLFGMVSLVDNFLELSSACSKKLALSSFMDSDLGQAVEKGNNDMMSAERIGLQISHIQSSRSKNHVSDAYKDIQLHVSGRVVATAIRVPPKGYHEKKQIEGDHDLIHVFLNSDEGSNHGTESPPGNESGARLLVGTISGLGTIPDEGSCYVYDGNGAKTHVIMKHRTFLVCDLYDLAFLFMYLSQITTYAVERSYHQASFGCLSLVVVCMMSEDGMLKLMGKIKRAGRSWHKDSGMAWKRGVHWMGKLTIHMKRKQLKIFYWHPCICVDHIFPQSIKSGYISVLVVVCEVI</sequence>
<dbReference type="PROSITE" id="PS00636">
    <property type="entry name" value="DNAJ_1"/>
    <property type="match status" value="1"/>
</dbReference>
<dbReference type="PIR" id="T04742">
    <property type="entry name" value="T04742"/>
</dbReference>
<reference evidence="2" key="3">
    <citation type="submission" date="1999-03" db="EMBL/GenBank/DDBJ databases">
        <authorList>
            <person name="EU Arabidopsis sequencing project"/>
        </authorList>
    </citation>
    <scope>NUCLEOTIDE SEQUENCE</scope>
</reference>
<organism evidence="2">
    <name type="scientific">Arabidopsis thaliana</name>
    <name type="common">Mouse-ear cress</name>
    <dbReference type="NCBI Taxonomy" id="3702"/>
    <lineage>
        <taxon>Eukaryota</taxon>
        <taxon>Viridiplantae</taxon>
        <taxon>Streptophyta</taxon>
        <taxon>Embryophyta</taxon>
        <taxon>Tracheophyta</taxon>
        <taxon>Spermatophyta</taxon>
        <taxon>Magnoliopsida</taxon>
        <taxon>eudicotyledons</taxon>
        <taxon>Gunneridae</taxon>
        <taxon>Pentapetalae</taxon>
        <taxon>rosids</taxon>
        <taxon>malvids</taxon>
        <taxon>Brassicales</taxon>
        <taxon>Brassicaceae</taxon>
        <taxon>Camelineae</taxon>
        <taxon>Arabidopsis</taxon>
    </lineage>
</organism>
<dbReference type="Pfam" id="PF00226">
    <property type="entry name" value="DnaJ"/>
    <property type="match status" value="1"/>
</dbReference>
<dbReference type="PROSITE" id="PS50076">
    <property type="entry name" value="DNAJ_2"/>
    <property type="match status" value="1"/>
</dbReference>
<gene>
    <name evidence="2" type="primary">F6G17.130</name>
    <name evidence="3" type="ordered locus">At4g37480</name>
</gene>
<dbReference type="ExpressionAtlas" id="Q9SZU8">
    <property type="expression patterns" value="baseline and differential"/>
</dbReference>
<dbReference type="EMBL" id="AL161591">
    <property type="protein sequence ID" value="CAB80413.1"/>
    <property type="molecule type" value="Genomic_DNA"/>
</dbReference>
<dbReference type="InterPro" id="IPR036869">
    <property type="entry name" value="J_dom_sf"/>
</dbReference>
<dbReference type="SUPFAM" id="SSF46565">
    <property type="entry name" value="Chaperone J-domain"/>
    <property type="match status" value="1"/>
</dbReference>
<proteinExistence type="predicted"/>
<dbReference type="PRINTS" id="PR00625">
    <property type="entry name" value="JDOMAIN"/>
</dbReference>
<dbReference type="Gene3D" id="1.10.287.110">
    <property type="entry name" value="DnaJ domain"/>
    <property type="match status" value="1"/>
</dbReference>
<dbReference type="InterPro" id="IPR018253">
    <property type="entry name" value="DnaJ_domain_CS"/>
</dbReference>
<reference evidence="2" key="2">
    <citation type="submission" date="1999-03" db="EMBL/GenBank/DDBJ databases">
        <authorList>
            <person name="Bevan M."/>
            <person name="Koetter P."/>
            <person name="Hempel S."/>
            <person name="Entian K.-D."/>
            <person name="Bancroft I."/>
            <person name="Mewes H.W."/>
            <person name="Mayer K.F.X."/>
            <person name="Schueller C."/>
        </authorList>
    </citation>
    <scope>NUCLEOTIDE SEQUENCE</scope>
</reference>
<dbReference type="CDD" id="cd06257">
    <property type="entry name" value="DnaJ"/>
    <property type="match status" value="1"/>
</dbReference>
<dbReference type="AlphaFoldDB" id="Q9SZU8"/>
<reference key="1">
    <citation type="journal article" date="1999" name="Nature">
        <title>Sequence and analysis of chromosome 4 of the plant Arabidopsis thaliana.</title>
        <authorList>
            <consortium name="EU"/>
            <consortium name="CSHL and WU Arabidopsis Sequencing Project"/>
            <person name="Mayer K."/>
            <person name="Schuller C."/>
            <person name="Wambutt R."/>
            <person name="Murphy G."/>
            <person name="Volckaert G."/>
            <person name="Pohl T."/>
            <person name="Dusterhoft A."/>
            <person name="Stiekema W."/>
            <person name="Entian K.D."/>
            <person name="Terryn N."/>
            <person name="Harris B."/>
            <person name="Ansorge W."/>
            <person name="Brandt P."/>
            <person name="Grivell L."/>
            <person name="Rieger M."/>
            <person name="Weichselgartner M."/>
            <person name="de Simone V."/>
            <person name="Obermaier B."/>
            <person name="Mache R."/>
            <person name="Muller M."/>
            <person name="Kreis M."/>
            <person name="Delseny M."/>
            <person name="Puigdomenech P."/>
            <person name="Watson M."/>
            <person name="Schmidtheini T."/>
            <person name="Reichert B."/>
            <person name="Portatelle D."/>
            <person name="Perez-Alonso M."/>
            <person name="Boutry M."/>
            <person name="Bancroft I."/>
            <person name="Vos P."/>
            <person name="Hoheisel J."/>
            <person name="Zimmermann W."/>
            <person name="Wedler H."/>
            <person name="Ridley P."/>
            <person name="Langham S.A."/>
            <person name="McCullagh B."/>
            <person name="Bilham L."/>
            <person name="Robben J."/>
            <person name="Van der Schueren J."/>
            <person name="Grymonprez B."/>
            <person name="Chuang Y.J."/>
            <person name="Vandenbussche F."/>
            <person name="Braeken M."/>
            <person name="Weltjens I."/>
            <person name="Voet M."/>
            <person name="Bastiaens I."/>
            <person name="Aert R."/>
            <person name="Defoor E."/>
            <person name="Weitzenegger T."/>
            <person name="Bothe G."/>
            <person name="Ramsperger U."/>
            <person name="Hilbert H."/>
            <person name="Braun M."/>
            <person name="Holzer E."/>
            <person name="Brandt A."/>
            <person name="Peters S."/>
            <person name="van Staveren M."/>
            <person name="Dirske W."/>
            <person name="Mooijman P."/>
            <person name="Klein Lankhorst R."/>
            <person name="Rose M."/>
            <person name="Hauf J."/>
            <person name="Kotter P."/>
            <person name="Berneiser S."/>
            <person name="Hempel S."/>
            <person name="Feldpausch M."/>
            <person name="Lamberth S."/>
            <person name="Van den Daele H."/>
            <person name="De Keyser A."/>
            <person name="Buysshaert C."/>
            <person name="Gielen J."/>
            <person name="Villarroel R."/>
            <person name="De Clercq R."/>
            <person name="Van Montagu M."/>
            <person name="Rogers J."/>
            <person name="Cronin A."/>
            <person name="Quail M."/>
            <person name="Bray-Allen S."/>
            <person name="Clark L."/>
            <person name="Doggett J."/>
            <person name="Hall S."/>
            <person name="Kay M."/>
            <person name="Lennard N."/>
            <person name="McLay K."/>
            <person name="Mayes R."/>
            <person name="Pettett A."/>
            <person name="Rajandream M.A."/>
            <person name="Lyne M."/>
            <person name="Benes V."/>
            <person name="Rechmann S."/>
            <person name="Borkova D."/>
            <person name="Blocker H."/>
            <person name="Scharfe M."/>
            <person name="Grimm M."/>
            <person name="Lohnert T.H."/>
            <person name="Dose S."/>
            <person name="de Haan M."/>
            <person name="Maarse A."/>
            <person name="Schafer M."/>
            <person name="Muller-Auer S."/>
            <person name="Gabel C."/>
            <person name="Fuchs M."/>
            <person name="Fartmann B."/>
            <person name="Granderath K."/>
            <person name="Dauner D."/>
            <person name="Herzl A."/>
            <person name="Neumann S."/>
            <person name="Argiriou A."/>
            <person name="Vitale D."/>
            <person name="Liguori R."/>
            <person name="Piravandi E."/>
            <person name="Massenet O."/>
            <person name="Quigley F."/>
            <person name="Clabauld G."/>
            <person name="Mundlein A."/>
            <person name="Felber R."/>
            <person name="Schnabl S."/>
            <person name="Hiller R."/>
            <person name="Schmidt W."/>
            <person name="Lecharny A."/>
            <person name="Aubourg S."/>
            <person name="Chefdor F."/>
            <person name="Cooke R."/>
            <person name="Berger C."/>
            <person name="Montfort A."/>
            <person name="Casacuberta E."/>
            <person name="Gibbons T."/>
            <person name="Weber N."/>
            <person name="Vandenbol M."/>
            <person name="Bargues M."/>
            <person name="Terol J."/>
            <person name="Torres A."/>
            <person name="Perez-Perez A."/>
            <person name="Purnelle B."/>
            <person name="Bent E."/>
            <person name="Johnson S."/>
            <person name="Tacon D."/>
            <person name="Jesse T."/>
            <person name="Heijnen L."/>
            <person name="Schwarz S."/>
            <person name="Scholler P."/>
            <person name="Heber S."/>
            <person name="Francs P."/>
            <person name="Bielke C."/>
            <person name="Frishman D."/>
            <person name="Haase D."/>
            <person name="Lemcke K."/>
            <person name="Mewes H.W."/>
            <person name="Stocker S."/>
            <person name="Zaccaria P."/>
            <person name="Bevan M."/>
            <person name="Wilson R.K."/>
            <person name="de la Bastide M."/>
            <person name="Habermann K."/>
            <person name="Parnell L."/>
            <person name="Dedhia N."/>
            <person name="Gnoj L."/>
            <person name="Schutz K."/>
            <person name="Huang E."/>
            <person name="Spiegel L."/>
            <person name="Sehkon M."/>
            <person name="Murray J."/>
            <person name="Sheet P."/>
            <person name="Cordes M."/>
            <person name="Abu-Threideh J."/>
            <person name="Stoneking T."/>
            <person name="Kalicki J."/>
            <person name="Graves T."/>
            <person name="Harmon G."/>
            <person name="Edwards J."/>
            <person name="Latreille P."/>
            <person name="Courtney L."/>
            <person name="Cloud J."/>
            <person name="Abbott A."/>
            <person name="Scott K."/>
            <person name="Johnson D."/>
            <person name="Minx P."/>
            <person name="Bentley D."/>
            <person name="Fulton B."/>
            <person name="Miller N."/>
            <person name="Greco T."/>
            <person name="Kemp K."/>
            <person name="Kramer J."/>
            <person name="Fulton L."/>
            <person name="Mardis E."/>
            <person name="Dante M."/>
            <person name="Pepin K."/>
            <person name="Hillier L."/>
            <person name="Nelson J."/>
            <person name="Spieth J."/>
            <person name="Ryan E."/>
            <person name="Andrews S."/>
            <person name="Geisel C."/>
            <person name="Layman D."/>
            <person name="Du H."/>
            <person name="Ali J."/>
            <person name="Berghoff A."/>
            <person name="Jones K."/>
            <person name="Drone K."/>
            <person name="Cotton M."/>
            <person name="Joshu C."/>
            <person name="Antonoiu B."/>
            <person name="Zidanic M."/>
            <person name="Strong C."/>
            <person name="Sun H."/>
            <person name="Lamar B."/>
            <person name="Yordan C."/>
            <person name="Ma P."/>
            <person name="Zhong J."/>
            <person name="Preston R."/>
            <person name="Vil D."/>
            <person name="Shekher M."/>
            <person name="Matero A."/>
            <person name="Shah R."/>
            <person name="Swaby I.K."/>
            <person name="O'Shaughnessy A."/>
            <person name="Rodriguez M."/>
            <person name="Hoffmann J."/>
            <person name="Till S."/>
            <person name="Granat S."/>
            <person name="Shohdy N."/>
            <person name="Hasegawa A."/>
            <person name="Hameed A."/>
            <person name="Lodhi M."/>
            <person name="Johnson A."/>
            <person name="Chen E."/>
            <person name="Marra M."/>
            <person name="Martienssen R."/>
            <person name="McCombie W.R."/>
        </authorList>
    </citation>
    <scope>NUCLEOTIDE SEQUENCE [LARGE SCALE GENOMIC DNA]</scope>
    <source>
        <strain>cv. Columbia</strain>
    </source>
</reference>
<dbReference type="PANTHER" id="PTHR45286:SF1">
    <property type="entry name" value="CHAPERONE DNAJ-DOMAIN SUPERFAMILY PROTEIN"/>
    <property type="match status" value="1"/>
</dbReference>
<reference evidence="3" key="4">
    <citation type="submission" date="2000-03" db="EMBL/GenBank/DDBJ databases">
        <authorList>
            <person name="Rose M."/>
            <person name="Hempel S."/>
            <person name="Entian K.-D."/>
            <person name="Mewes H.W."/>
            <person name="Lemcke K."/>
            <person name="Mayer K.F.X."/>
        </authorList>
    </citation>
    <scope>NUCLEOTIDE SEQUENCE</scope>
</reference>